<dbReference type="PANTHER" id="PTHR15108">
    <property type="entry name" value="N-ACYLGLUCOSAMINE-2-EPIMERASE"/>
    <property type="match status" value="1"/>
</dbReference>
<protein>
    <submittedName>
        <fullName evidence="3">Mannose-6-phosphate isomerase</fullName>
    </submittedName>
</protein>
<dbReference type="InterPro" id="IPR008928">
    <property type="entry name" value="6-hairpin_glycosidase_sf"/>
</dbReference>
<evidence type="ECO:0000313" key="4">
    <source>
        <dbReference type="Proteomes" id="UP000214720"/>
    </source>
</evidence>
<dbReference type="Pfam" id="PF07221">
    <property type="entry name" value="GlcNAc_2-epim"/>
    <property type="match status" value="1"/>
</dbReference>
<dbReference type="InterPro" id="IPR012341">
    <property type="entry name" value="6hp_glycosidase-like_sf"/>
</dbReference>
<dbReference type="EMBL" id="MTHB01000233">
    <property type="protein sequence ID" value="OXC74095.1"/>
    <property type="molecule type" value="Genomic_DNA"/>
</dbReference>
<comment type="caution">
    <text evidence="3">The sequence shown here is derived from an EMBL/GenBank/DDBJ whole genome shotgun (WGS) entry which is preliminary data.</text>
</comment>
<evidence type="ECO:0000313" key="3">
    <source>
        <dbReference type="EMBL" id="OXC74095.1"/>
    </source>
</evidence>
<dbReference type="Gene3D" id="1.50.10.10">
    <property type="match status" value="1"/>
</dbReference>
<dbReference type="SUPFAM" id="SSF48208">
    <property type="entry name" value="Six-hairpin glycosidases"/>
    <property type="match status" value="1"/>
</dbReference>
<dbReference type="AlphaFoldDB" id="A0A226WSC9"/>
<dbReference type="RefSeq" id="WP_089164350.1">
    <property type="nucleotide sequence ID" value="NZ_MTHB01000233.1"/>
</dbReference>
<accession>A0A226WSC9</accession>
<dbReference type="InterPro" id="IPR010819">
    <property type="entry name" value="AGE/CE"/>
</dbReference>
<comment type="similarity">
    <text evidence="1">Belongs to the N-acylglucosamine 2-epimerase family.</text>
</comment>
<gene>
    <name evidence="3" type="ORF">BSU04_33880</name>
</gene>
<proteinExistence type="inferred from homology"/>
<evidence type="ECO:0000256" key="2">
    <source>
        <dbReference type="ARBA" id="ARBA00023235"/>
    </source>
</evidence>
<keyword evidence="2 3" id="KW-0413">Isomerase</keyword>
<dbReference type="GO" id="GO:0016853">
    <property type="term" value="F:isomerase activity"/>
    <property type="evidence" value="ECO:0007669"/>
    <property type="project" value="UniProtKB-KW"/>
</dbReference>
<sequence length="377" mass="41041">MHDLDPTAATPPTAAALRAHYKRVVLPIWRGPGFNTILRLAFEAVAEDGRTPLPPQRYRAMACARQLFVFSQAGDIDHAGTLFASLRTYFQDTTNGGWFYSVDANGAPHERHKDLYTHAFVIFACAEYAKRAGAAAAKEALAVLEETSVVIERRMATSGVGNGGGGLFSSAMTEDFSAVLGPPLQNPLMHLTEAWLAARETTADPVFDRRLEKLAAAFAQAFVHDETGCIAELVINSANNWLEPGHQFEWLFLVEASRHPAFDAADLNRALARGFDFVQQHGVDPVTGGVAASLNEQGGVIDSTQRIWAQTEYLRALATHADESVRAQLPAQIARFAGRFLRPQGWIESQSAEGVVMRPELPSTTPYHLATAYAALP</sequence>
<dbReference type="Proteomes" id="UP000214720">
    <property type="component" value="Unassembled WGS sequence"/>
</dbReference>
<dbReference type="eggNOG" id="COG2942">
    <property type="taxonomic scope" value="Bacteria"/>
</dbReference>
<evidence type="ECO:0000256" key="1">
    <source>
        <dbReference type="ARBA" id="ARBA00008558"/>
    </source>
</evidence>
<name>A0A226WSC9_CABSO</name>
<reference evidence="4" key="1">
    <citation type="submission" date="2017-01" db="EMBL/GenBank/DDBJ databases">
        <title>Genome Analysis of Deinococcus marmoris KOPRI26562.</title>
        <authorList>
            <person name="Kim J.H."/>
            <person name="Oh H.-M."/>
        </authorList>
    </citation>
    <scope>NUCLEOTIDE SEQUENCE [LARGE SCALE GENOMIC DNA]</scope>
    <source>
        <strain evidence="4">PAMC 26633</strain>
    </source>
</reference>
<dbReference type="GO" id="GO:0005975">
    <property type="term" value="P:carbohydrate metabolic process"/>
    <property type="evidence" value="ECO:0007669"/>
    <property type="project" value="InterPro"/>
</dbReference>
<dbReference type="OrthoDB" id="9806359at2"/>
<organism evidence="3 4">
    <name type="scientific">Caballeronia sordidicola</name>
    <name type="common">Burkholderia sordidicola</name>
    <dbReference type="NCBI Taxonomy" id="196367"/>
    <lineage>
        <taxon>Bacteria</taxon>
        <taxon>Pseudomonadati</taxon>
        <taxon>Pseudomonadota</taxon>
        <taxon>Betaproteobacteria</taxon>
        <taxon>Burkholderiales</taxon>
        <taxon>Burkholderiaceae</taxon>
        <taxon>Caballeronia</taxon>
    </lineage>
</organism>